<dbReference type="InterPro" id="IPR003585">
    <property type="entry name" value="Neurexin-like"/>
</dbReference>
<dbReference type="EMBL" id="CAXKWB010010033">
    <property type="protein sequence ID" value="CAL4096542.1"/>
    <property type="molecule type" value="Genomic_DNA"/>
</dbReference>
<evidence type="ECO:0000313" key="14">
    <source>
        <dbReference type="Proteomes" id="UP001497623"/>
    </source>
</evidence>
<dbReference type="GO" id="GO:0016020">
    <property type="term" value="C:membrane"/>
    <property type="evidence" value="ECO:0007669"/>
    <property type="project" value="UniProtKB-SubCell"/>
</dbReference>
<feature type="region of interest" description="Disordered" evidence="10">
    <location>
        <begin position="368"/>
        <end position="391"/>
    </location>
</feature>
<evidence type="ECO:0000256" key="4">
    <source>
        <dbReference type="ARBA" id="ARBA00022974"/>
    </source>
</evidence>
<dbReference type="GO" id="GO:0016477">
    <property type="term" value="P:cell migration"/>
    <property type="evidence" value="ECO:0007669"/>
    <property type="project" value="TreeGrafter"/>
</dbReference>
<name>A0AAV2QUJ9_MEGNR</name>
<dbReference type="PROSITE" id="PS00964">
    <property type="entry name" value="SYNDECAN"/>
    <property type="match status" value="1"/>
</dbReference>
<keyword evidence="5 11" id="KW-1133">Transmembrane helix</keyword>
<evidence type="ECO:0000256" key="10">
    <source>
        <dbReference type="SAM" id="MobiDB-lite"/>
    </source>
</evidence>
<dbReference type="Proteomes" id="UP001497623">
    <property type="component" value="Unassembled WGS sequence"/>
</dbReference>
<organism evidence="13 14">
    <name type="scientific">Meganyctiphanes norvegica</name>
    <name type="common">Northern krill</name>
    <name type="synonym">Thysanopoda norvegica</name>
    <dbReference type="NCBI Taxonomy" id="48144"/>
    <lineage>
        <taxon>Eukaryota</taxon>
        <taxon>Metazoa</taxon>
        <taxon>Ecdysozoa</taxon>
        <taxon>Arthropoda</taxon>
        <taxon>Crustacea</taxon>
        <taxon>Multicrustacea</taxon>
        <taxon>Malacostraca</taxon>
        <taxon>Eumalacostraca</taxon>
        <taxon>Eucarida</taxon>
        <taxon>Euphausiacea</taxon>
        <taxon>Euphausiidae</taxon>
        <taxon>Meganyctiphanes</taxon>
    </lineage>
</organism>
<feature type="transmembrane region" description="Helical" evidence="11">
    <location>
        <begin position="334"/>
        <end position="358"/>
    </location>
</feature>
<feature type="domain" description="Neurexin/syndecan/glycophorin C" evidence="12">
    <location>
        <begin position="357"/>
        <end position="375"/>
    </location>
</feature>
<keyword evidence="14" id="KW-1185">Reference proteome</keyword>
<dbReference type="InterPro" id="IPR030479">
    <property type="entry name" value="Syndecan_CS"/>
</dbReference>
<accession>A0AAV2QUJ9</accession>
<evidence type="ECO:0000256" key="7">
    <source>
        <dbReference type="ARBA" id="ARBA00023180"/>
    </source>
</evidence>
<feature type="non-terminal residue" evidence="13">
    <location>
        <position position="391"/>
    </location>
</feature>
<dbReference type="PANTHER" id="PTHR10915:SF1">
    <property type="entry name" value="SYNDECAN"/>
    <property type="match status" value="1"/>
</dbReference>
<evidence type="ECO:0000256" key="3">
    <source>
        <dbReference type="ARBA" id="ARBA00022692"/>
    </source>
</evidence>
<evidence type="ECO:0000313" key="13">
    <source>
        <dbReference type="EMBL" id="CAL4096542.1"/>
    </source>
</evidence>
<protein>
    <recommendedName>
        <fullName evidence="9">Syndecan</fullName>
    </recommendedName>
</protein>
<dbReference type="Pfam" id="PF01034">
    <property type="entry name" value="Syndecan"/>
    <property type="match status" value="1"/>
</dbReference>
<reference evidence="13 14" key="1">
    <citation type="submission" date="2024-05" db="EMBL/GenBank/DDBJ databases">
        <authorList>
            <person name="Wallberg A."/>
        </authorList>
    </citation>
    <scope>NUCLEOTIDE SEQUENCE [LARGE SCALE GENOMIC DNA]</scope>
</reference>
<evidence type="ECO:0000256" key="9">
    <source>
        <dbReference type="RuleBase" id="RU000649"/>
    </source>
</evidence>
<proteinExistence type="inferred from homology"/>
<gene>
    <name evidence="13" type="ORF">MNOR_LOCUS15780</name>
</gene>
<keyword evidence="3 9" id="KW-0812">Transmembrane</keyword>
<dbReference type="InterPro" id="IPR001050">
    <property type="entry name" value="Syndecan"/>
</dbReference>
<evidence type="ECO:0000256" key="2">
    <source>
        <dbReference type="ARBA" id="ARBA00005343"/>
    </source>
</evidence>
<keyword evidence="8 9" id="KW-0357">Heparan sulfate</keyword>
<comment type="caution">
    <text evidence="13">The sequence shown here is derived from an EMBL/GenBank/DDBJ whole genome shotgun (WGS) entry which is preliminary data.</text>
</comment>
<keyword evidence="4 9" id="KW-0654">Proteoglycan</keyword>
<evidence type="ECO:0000256" key="6">
    <source>
        <dbReference type="ARBA" id="ARBA00023136"/>
    </source>
</evidence>
<dbReference type="SMART" id="SM00294">
    <property type="entry name" value="4.1m"/>
    <property type="match status" value="1"/>
</dbReference>
<comment type="function">
    <text evidence="9">Cell surface proteoglycan.</text>
</comment>
<dbReference type="InterPro" id="IPR027789">
    <property type="entry name" value="Syndecan/Neurexin_dom"/>
</dbReference>
<comment type="subcellular location">
    <subcellularLocation>
        <location evidence="1 9">Membrane</location>
        <topology evidence="1 9">Single-pass type I membrane protein</topology>
    </subcellularLocation>
</comment>
<evidence type="ECO:0000259" key="12">
    <source>
        <dbReference type="SMART" id="SM00294"/>
    </source>
</evidence>
<comment type="similarity">
    <text evidence="2 9">Belongs to the syndecan proteoglycan family.</text>
</comment>
<dbReference type="PANTHER" id="PTHR10915">
    <property type="entry name" value="SYNDECAN"/>
    <property type="match status" value="1"/>
</dbReference>
<keyword evidence="6 11" id="KW-0472">Membrane</keyword>
<sequence>MRSFKRIMFFTQGPATDCRTYGSATADDKDIALHVLLSDSNALILNAIVKRNDSSTAAVSAIWICIDVFYKPTKENYPSKNDKCSAKEKYLQCSATWSPVPQQNVLGDRTKGTPLVDVFKKIITIDAESVLLCQRHSYTVDNSSYMLISGSGGMAHAAASRWNFTLLNNMVLYTNSVLSFSTANGNFFMTLLVIRKRPFVFLVFRTPKHTAATLPGNLENAVILKPNREKKLSLKTARKFRFRKSKLNSLLTTPCMQQREEVNEKEGLFLSQNGRIHEKIIIKKKKAKKHLSPVTTSSSVPSSTEMSGMEDEQVVIQSKNEAERPVSVFAQPGILAAFIGGAVVGLLCAILLVMFIVYRMRKKDEGSYPLDEPKRMPLTSSYSPNDKEIYA</sequence>
<dbReference type="GO" id="GO:0009986">
    <property type="term" value="C:cell surface"/>
    <property type="evidence" value="ECO:0007669"/>
    <property type="project" value="TreeGrafter"/>
</dbReference>
<evidence type="ECO:0000256" key="11">
    <source>
        <dbReference type="SAM" id="Phobius"/>
    </source>
</evidence>
<keyword evidence="7 9" id="KW-0325">Glycoprotein</keyword>
<dbReference type="AlphaFoldDB" id="A0AAV2QUJ9"/>
<evidence type="ECO:0000256" key="8">
    <source>
        <dbReference type="ARBA" id="ARBA00023207"/>
    </source>
</evidence>
<evidence type="ECO:0000256" key="5">
    <source>
        <dbReference type="ARBA" id="ARBA00022989"/>
    </source>
</evidence>
<evidence type="ECO:0000256" key="1">
    <source>
        <dbReference type="ARBA" id="ARBA00004479"/>
    </source>
</evidence>